<feature type="region of interest" description="Disordered" evidence="1">
    <location>
        <begin position="1"/>
        <end position="77"/>
    </location>
</feature>
<evidence type="ECO:0000313" key="2">
    <source>
        <dbReference type="EMBL" id="ADJ13551.1"/>
    </source>
</evidence>
<protein>
    <submittedName>
        <fullName evidence="2">Uncharacterized protein</fullName>
    </submittedName>
</protein>
<dbReference type="KEGG" id="hje:HacjB3_00790"/>
<gene>
    <name evidence="2" type="ordered locus">HacjB3_00790</name>
</gene>
<organism evidence="2 3">
    <name type="scientific">Halalkalicoccus jeotgali (strain DSM 18796 / CECT 7217 / JCM 14584 / KCTC 4019 / B3)</name>
    <dbReference type="NCBI Taxonomy" id="795797"/>
    <lineage>
        <taxon>Archaea</taxon>
        <taxon>Methanobacteriati</taxon>
        <taxon>Methanobacteriota</taxon>
        <taxon>Stenosarchaea group</taxon>
        <taxon>Halobacteria</taxon>
        <taxon>Halobacteriales</taxon>
        <taxon>Halococcaceae</taxon>
        <taxon>Halalkalicoccus</taxon>
    </lineage>
</organism>
<dbReference type="STRING" id="795797.HacjB3_00790"/>
<reference evidence="2 3" key="1">
    <citation type="journal article" date="2010" name="J. Bacteriol.">
        <title>Complete genome sequence of Halalkalicoccus jeotgali B3(T), an extremely halophilic archaeon.</title>
        <authorList>
            <person name="Roh S.W."/>
            <person name="Nam Y.D."/>
            <person name="Nam S.H."/>
            <person name="Choi S.H."/>
            <person name="Park H.S."/>
            <person name="Bae J.W."/>
        </authorList>
    </citation>
    <scope>NUCLEOTIDE SEQUENCE [LARGE SCALE GENOMIC DNA]</scope>
    <source>
        <strain evidence="3">DSM 18796 / CECT 7217 / JCM 14584 / KCTC 4019 / B3</strain>
    </source>
</reference>
<dbReference type="EMBL" id="CP002062">
    <property type="protein sequence ID" value="ADJ13551.1"/>
    <property type="molecule type" value="Genomic_DNA"/>
</dbReference>
<proteinExistence type="predicted"/>
<dbReference type="HOGENOM" id="CLU_2629578_0_0_2"/>
<dbReference type="Proteomes" id="UP000000390">
    <property type="component" value="Chromosome"/>
</dbReference>
<name>D8J4I9_HALJB</name>
<evidence type="ECO:0000256" key="1">
    <source>
        <dbReference type="SAM" id="MobiDB-lite"/>
    </source>
</evidence>
<feature type="compositionally biased region" description="Polar residues" evidence="1">
    <location>
        <begin position="62"/>
        <end position="77"/>
    </location>
</feature>
<evidence type="ECO:0000313" key="3">
    <source>
        <dbReference type="Proteomes" id="UP000000390"/>
    </source>
</evidence>
<sequence length="77" mass="8353">MFTTGTESGDVDPQSRYGEPQHEDGTWDGWENEYYGDASGQDSSTDIEYVPGIEYSPRSDAGISSPNRRGTPSSLTG</sequence>
<dbReference type="AlphaFoldDB" id="D8J4I9"/>
<accession>D8J4I9</accession>